<dbReference type="EMBL" id="BARW01028645">
    <property type="protein sequence ID" value="GAJ14858.1"/>
    <property type="molecule type" value="Genomic_DNA"/>
</dbReference>
<sequence length="93" mass="10848">MKNQKNVKWIKKEEIAIEKITENEIIVYDINKNALHVLNHTGYLILEECNGLNFNEIIENVKQKVNISEGIDINEELKSCLNNLEKAKLIERI</sequence>
<comment type="caution">
    <text evidence="1">The sequence shown here is derived from an EMBL/GenBank/DDBJ whole genome shotgun (WGS) entry which is preliminary data.</text>
</comment>
<evidence type="ECO:0008006" key="2">
    <source>
        <dbReference type="Google" id="ProtNLM"/>
    </source>
</evidence>
<name>X1UBF7_9ZZZZ</name>
<evidence type="ECO:0000313" key="1">
    <source>
        <dbReference type="EMBL" id="GAJ14858.1"/>
    </source>
</evidence>
<dbReference type="Pfam" id="PF05402">
    <property type="entry name" value="PqqD"/>
    <property type="match status" value="1"/>
</dbReference>
<dbReference type="AlphaFoldDB" id="X1UBF7"/>
<dbReference type="InterPro" id="IPR008792">
    <property type="entry name" value="PQQD"/>
</dbReference>
<protein>
    <recommendedName>
        <fullName evidence="2">PqqD family protein</fullName>
    </recommendedName>
</protein>
<reference evidence="1" key="1">
    <citation type="journal article" date="2014" name="Front. Microbiol.">
        <title>High frequency of phylogenetically diverse reductive dehalogenase-homologous genes in deep subseafloor sedimentary metagenomes.</title>
        <authorList>
            <person name="Kawai M."/>
            <person name="Futagami T."/>
            <person name="Toyoda A."/>
            <person name="Takaki Y."/>
            <person name="Nishi S."/>
            <person name="Hori S."/>
            <person name="Arai W."/>
            <person name="Tsubouchi T."/>
            <person name="Morono Y."/>
            <person name="Uchiyama I."/>
            <person name="Ito T."/>
            <person name="Fujiyama A."/>
            <person name="Inagaki F."/>
            <person name="Takami H."/>
        </authorList>
    </citation>
    <scope>NUCLEOTIDE SEQUENCE</scope>
    <source>
        <strain evidence="1">Expedition CK06-06</strain>
    </source>
</reference>
<proteinExistence type="predicted"/>
<dbReference type="Gene3D" id="1.10.10.1150">
    <property type="entry name" value="Coenzyme PQQ synthesis protein D (PqqD)"/>
    <property type="match status" value="1"/>
</dbReference>
<gene>
    <name evidence="1" type="ORF">S12H4_46203</name>
</gene>
<dbReference type="InterPro" id="IPR041881">
    <property type="entry name" value="PqqD_sf"/>
</dbReference>
<accession>X1UBF7</accession>
<organism evidence="1">
    <name type="scientific">marine sediment metagenome</name>
    <dbReference type="NCBI Taxonomy" id="412755"/>
    <lineage>
        <taxon>unclassified sequences</taxon>
        <taxon>metagenomes</taxon>
        <taxon>ecological metagenomes</taxon>
    </lineage>
</organism>